<evidence type="ECO:0000313" key="1">
    <source>
        <dbReference type="EMBL" id="AYV82149.1"/>
    </source>
</evidence>
<name>A0A3G5A9Y4_9VIRU</name>
<proteinExistence type="predicted"/>
<dbReference type="Pfam" id="PF19164">
    <property type="entry name" value="DUF5846"/>
    <property type="match status" value="1"/>
</dbReference>
<reference evidence="1" key="1">
    <citation type="submission" date="2018-10" db="EMBL/GenBank/DDBJ databases">
        <title>Hidden diversity of soil giant viruses.</title>
        <authorList>
            <person name="Schulz F."/>
            <person name="Alteio L."/>
            <person name="Goudeau D."/>
            <person name="Ryan E.M."/>
            <person name="Malmstrom R.R."/>
            <person name="Blanchard J."/>
            <person name="Woyke T."/>
        </authorList>
    </citation>
    <scope>NUCLEOTIDE SEQUENCE</scope>
    <source>
        <strain evidence="1">HOV1</strain>
    </source>
</reference>
<dbReference type="InterPro" id="IPR043886">
    <property type="entry name" value="DUF5846"/>
</dbReference>
<dbReference type="EMBL" id="MK072342">
    <property type="protein sequence ID" value="AYV82149.1"/>
    <property type="molecule type" value="Genomic_DNA"/>
</dbReference>
<gene>
    <name evidence="1" type="ORF">Homavirus11_5</name>
</gene>
<sequence>MSNIYHNGYIHYKNKYLSIKYNGGYKKKSKEKYDFYVYHSFGELIYEKILCVLNDGYLKLGSDVEQKYRVYSGYESQPHIFANIYFPEIKNIKGFWGDGGLVLHPDVMYDYDVEFVKGWGGMPGTTIHKNDDNKTKKKKLQQIKKWVENPDYISEGLQKMLPSFHYHELIFNEKIPIKYIIGIICSYCPDNKINKIKNKLKKLNIDIPVYTDPYKIDLKYYQL</sequence>
<accession>A0A3G5A9Y4</accession>
<organism evidence="1">
    <name type="scientific">Homavirus sp</name>
    <dbReference type="NCBI Taxonomy" id="2487769"/>
    <lineage>
        <taxon>Viruses</taxon>
        <taxon>Varidnaviria</taxon>
        <taxon>Bamfordvirae</taxon>
        <taxon>Nucleocytoviricota</taxon>
        <taxon>Megaviricetes</taxon>
        <taxon>Imitervirales</taxon>
        <taxon>Mimiviridae</taxon>
        <taxon>Klosneuvirinae</taxon>
    </lineage>
</organism>
<protein>
    <submittedName>
        <fullName evidence="1">Uncharacterized protein</fullName>
    </submittedName>
</protein>